<dbReference type="Gene3D" id="3.40.50.1820">
    <property type="entry name" value="alpha/beta hydrolase"/>
    <property type="match status" value="1"/>
</dbReference>
<keyword evidence="3" id="KW-0645">Protease</keyword>
<dbReference type="InterPro" id="IPR051465">
    <property type="entry name" value="Cell_Envelope_Struct_Comp"/>
</dbReference>
<feature type="domain" description="SLH" evidence="2">
    <location>
        <begin position="400"/>
        <end position="451"/>
    </location>
</feature>
<feature type="signal peptide" evidence="1">
    <location>
        <begin position="1"/>
        <end position="31"/>
    </location>
</feature>
<reference evidence="3" key="1">
    <citation type="submission" date="2017-10" db="EMBL/GenBank/DDBJ databases">
        <title>Kefir isolates.</title>
        <authorList>
            <person name="Kim Y."/>
            <person name="Blasche S."/>
        </authorList>
    </citation>
    <scope>NUCLEOTIDE SEQUENCE [LARGE SCALE GENOMIC DNA]</scope>
    <source>
        <strain evidence="3">OG2-2</strain>
    </source>
</reference>
<dbReference type="SUPFAM" id="SSF53474">
    <property type="entry name" value="alpha/beta-Hydrolases"/>
    <property type="match status" value="1"/>
</dbReference>
<dbReference type="AlphaFoldDB" id="A0A2A8D874"/>
<dbReference type="EMBL" id="PDEV01000001">
    <property type="protein sequence ID" value="PEN17081.1"/>
    <property type="molecule type" value="Genomic_DNA"/>
</dbReference>
<evidence type="ECO:0000259" key="2">
    <source>
        <dbReference type="PROSITE" id="PS51272"/>
    </source>
</evidence>
<evidence type="ECO:0000313" key="4">
    <source>
        <dbReference type="Proteomes" id="UP000219947"/>
    </source>
</evidence>
<dbReference type="GO" id="GO:0008233">
    <property type="term" value="F:peptidase activity"/>
    <property type="evidence" value="ECO:0007669"/>
    <property type="project" value="UniProtKB-KW"/>
</dbReference>
<gene>
    <name evidence="3" type="ORF">CRM92_03410</name>
</gene>
<feature type="domain" description="SLH" evidence="2">
    <location>
        <begin position="273"/>
        <end position="334"/>
    </location>
</feature>
<comment type="caution">
    <text evidence="3">The sequence shown here is derived from an EMBL/GenBank/DDBJ whole genome shotgun (WGS) entry which is preliminary data.</text>
</comment>
<keyword evidence="4" id="KW-1185">Reference proteome</keyword>
<accession>A0A2A8D874</accession>
<protein>
    <submittedName>
        <fullName evidence="3">Serine protease</fullName>
    </submittedName>
</protein>
<evidence type="ECO:0000256" key="1">
    <source>
        <dbReference type="SAM" id="SignalP"/>
    </source>
</evidence>
<organism evidence="3 4">
    <name type="scientific">Rothia dentocariosa</name>
    <dbReference type="NCBI Taxonomy" id="2047"/>
    <lineage>
        <taxon>Bacteria</taxon>
        <taxon>Bacillati</taxon>
        <taxon>Actinomycetota</taxon>
        <taxon>Actinomycetes</taxon>
        <taxon>Micrococcales</taxon>
        <taxon>Micrococcaceae</taxon>
        <taxon>Rothia</taxon>
    </lineage>
</organism>
<evidence type="ECO:0000313" key="3">
    <source>
        <dbReference type="EMBL" id="PEN17081.1"/>
    </source>
</evidence>
<dbReference type="GO" id="GO:0006508">
    <property type="term" value="P:proteolysis"/>
    <property type="evidence" value="ECO:0007669"/>
    <property type="project" value="UniProtKB-KW"/>
</dbReference>
<sequence>MTRIRKMHAGTLAALTVPAIVGATLTAPAHATVASGTYRSYTAPNGLNSQYHVYANGIDWSKPVGVVFYIDGDYWRNDQSKIHSPEQGMLPAMGRIANARNMVFVPVVSPDKNASGNGITWWENLDANGDYFRSFAQQFISSNGIDPSQVWTMGYSGGAEFITYELNADRQGTWRSGGGSILVAGGGYERMQTEAPQNIKNQPMYWWVGVADTSGTTNPPTWSARGAVEQGYDAYRNSGFTNTQMKLIPGFSHQDYDLPLIMAQSLDAGGHRFGAGYSDLPTTNPFYTEISWNSDRRIMTGFADRTFRPYSAVNRAQVATYLYRLAGSPAVDLPATSPFPDVTPNHPAYKEIVWLKQQGITTGWFDGTFRPHDAISREALAAFFYRFNGSPAYAPGAQQFADVNPSTMFYKEISWMADQGITTGWPDSTFRPGEATSREAMAAFLYRASKL</sequence>
<dbReference type="InterPro" id="IPR029058">
    <property type="entry name" value="AB_hydrolase_fold"/>
</dbReference>
<dbReference type="Pfam" id="PF00395">
    <property type="entry name" value="SLH"/>
    <property type="match status" value="3"/>
</dbReference>
<name>A0A2A8D874_9MICC</name>
<keyword evidence="1" id="KW-0732">Signal</keyword>
<dbReference type="PROSITE" id="PS51272">
    <property type="entry name" value="SLH"/>
    <property type="match status" value="3"/>
</dbReference>
<keyword evidence="3" id="KW-0378">Hydrolase</keyword>
<feature type="domain" description="SLH" evidence="2">
    <location>
        <begin position="335"/>
        <end position="398"/>
    </location>
</feature>
<dbReference type="RefSeq" id="WP_098042366.1">
    <property type="nucleotide sequence ID" value="NZ_PDEV01000001.1"/>
</dbReference>
<dbReference type="Proteomes" id="UP000219947">
    <property type="component" value="Unassembled WGS sequence"/>
</dbReference>
<proteinExistence type="predicted"/>
<dbReference type="InterPro" id="IPR001119">
    <property type="entry name" value="SLH_dom"/>
</dbReference>
<dbReference type="PANTHER" id="PTHR43308">
    <property type="entry name" value="OUTER MEMBRANE PROTEIN ALPHA-RELATED"/>
    <property type="match status" value="1"/>
</dbReference>
<feature type="chain" id="PRO_5039112915" evidence="1">
    <location>
        <begin position="32"/>
        <end position="451"/>
    </location>
</feature>
<dbReference type="PANTHER" id="PTHR43308:SF5">
    <property type="entry name" value="S-LAYER PROTEIN _ PEPTIDOGLYCAN ENDO-BETA-N-ACETYLGLUCOSAMINIDASE"/>
    <property type="match status" value="1"/>
</dbReference>